<protein>
    <submittedName>
        <fullName evidence="2">Uncharacterized protein</fullName>
    </submittedName>
</protein>
<dbReference type="EMBL" id="CAJEWN010000415">
    <property type="protein sequence ID" value="CAD2181903.1"/>
    <property type="molecule type" value="Genomic_DNA"/>
</dbReference>
<accession>A0A6V7W449</accession>
<dbReference type="AlphaFoldDB" id="A0A6V7W449"/>
<evidence type="ECO:0000256" key="1">
    <source>
        <dbReference type="SAM" id="MobiDB-lite"/>
    </source>
</evidence>
<feature type="region of interest" description="Disordered" evidence="1">
    <location>
        <begin position="1"/>
        <end position="91"/>
    </location>
</feature>
<evidence type="ECO:0000313" key="3">
    <source>
        <dbReference type="Proteomes" id="UP000580250"/>
    </source>
</evidence>
<reference evidence="2 3" key="1">
    <citation type="submission" date="2020-08" db="EMBL/GenBank/DDBJ databases">
        <authorList>
            <person name="Koutsovoulos G."/>
            <person name="Danchin GJ E."/>
        </authorList>
    </citation>
    <scope>NUCLEOTIDE SEQUENCE [LARGE SCALE GENOMIC DNA]</scope>
</reference>
<sequence length="124" mass="12828">MDSGIGTEVTTASMPSTAPIHGGIGRTASDLPRATVQQQQQQQVQQQHSSIGPTRSQSMKGEAANQIKRGAKGAGSLGAADSADEQRPITSQLAVPSVSSLKSSSSSAQELSQAKFLNSIEYES</sequence>
<comment type="caution">
    <text evidence="2">The sequence shown here is derived from an EMBL/GenBank/DDBJ whole genome shotgun (WGS) entry which is preliminary data.</text>
</comment>
<dbReference type="Proteomes" id="UP000580250">
    <property type="component" value="Unassembled WGS sequence"/>
</dbReference>
<gene>
    <name evidence="2" type="ORF">MENT_LOCUS34080</name>
</gene>
<name>A0A6V7W449_MELEN</name>
<evidence type="ECO:0000313" key="2">
    <source>
        <dbReference type="EMBL" id="CAD2181903.1"/>
    </source>
</evidence>
<proteinExistence type="predicted"/>
<dbReference type="OrthoDB" id="2272012at2759"/>
<feature type="compositionally biased region" description="Low complexity" evidence="1">
    <location>
        <begin position="36"/>
        <end position="47"/>
    </location>
</feature>
<feature type="compositionally biased region" description="Polar residues" evidence="1">
    <location>
        <begin position="48"/>
        <end position="59"/>
    </location>
</feature>
<organism evidence="2 3">
    <name type="scientific">Meloidogyne enterolobii</name>
    <name type="common">Root-knot nematode worm</name>
    <name type="synonym">Meloidogyne mayaguensis</name>
    <dbReference type="NCBI Taxonomy" id="390850"/>
    <lineage>
        <taxon>Eukaryota</taxon>
        <taxon>Metazoa</taxon>
        <taxon>Ecdysozoa</taxon>
        <taxon>Nematoda</taxon>
        <taxon>Chromadorea</taxon>
        <taxon>Rhabditida</taxon>
        <taxon>Tylenchina</taxon>
        <taxon>Tylenchomorpha</taxon>
        <taxon>Tylenchoidea</taxon>
        <taxon>Meloidogynidae</taxon>
        <taxon>Meloidogyninae</taxon>
        <taxon>Meloidogyne</taxon>
    </lineage>
</organism>